<proteinExistence type="predicted"/>
<dbReference type="RefSeq" id="WP_085757763.1">
    <property type="nucleotide sequence ID" value="NZ_CP019343.1"/>
</dbReference>
<dbReference type="EMBL" id="CP019343">
    <property type="protein sequence ID" value="ARN73649.1"/>
    <property type="molecule type" value="Genomic_DNA"/>
</dbReference>
<evidence type="ECO:0000313" key="3">
    <source>
        <dbReference type="Proteomes" id="UP000193450"/>
    </source>
</evidence>
<dbReference type="Proteomes" id="UP000193450">
    <property type="component" value="Chromosome"/>
</dbReference>
<dbReference type="SUPFAM" id="SSF141371">
    <property type="entry name" value="PilZ domain-like"/>
    <property type="match status" value="1"/>
</dbReference>
<gene>
    <name evidence="2" type="ORF">BST96_05660</name>
</gene>
<dbReference type="GO" id="GO:0035438">
    <property type="term" value="F:cyclic-di-GMP binding"/>
    <property type="evidence" value="ECO:0007669"/>
    <property type="project" value="InterPro"/>
</dbReference>
<dbReference type="AlphaFoldDB" id="A0A1X9NDN0"/>
<protein>
    <recommendedName>
        <fullName evidence="1">PilZ domain-containing protein</fullName>
    </recommendedName>
</protein>
<sequence length="115" mass="12818">MTDERRSETRIDEKTTIFIEVCSSSFDNTSPANIIICNSIDLSANGIQVEIDQEVAIGSILRLCAEFNDSETLYLVGETKWVKPAGDHFNIGFELYDAENTDIVGWKKLVASLLN</sequence>
<reference evidence="2 3" key="1">
    <citation type="submission" date="2016-11" db="EMBL/GenBank/DDBJ databases">
        <title>Trade-off between light-utilization and light-protection in marine flavobacteria.</title>
        <authorList>
            <person name="Kumagai Y."/>
        </authorList>
    </citation>
    <scope>NUCLEOTIDE SEQUENCE [LARGE SCALE GENOMIC DNA]</scope>
    <source>
        <strain evidence="2 3">NBRC 107125</strain>
    </source>
</reference>
<evidence type="ECO:0000259" key="1">
    <source>
        <dbReference type="Pfam" id="PF07238"/>
    </source>
</evidence>
<organism evidence="2 3">
    <name type="scientific">Oceanicoccus sagamiensis</name>
    <dbReference type="NCBI Taxonomy" id="716816"/>
    <lineage>
        <taxon>Bacteria</taxon>
        <taxon>Pseudomonadati</taxon>
        <taxon>Pseudomonadota</taxon>
        <taxon>Gammaproteobacteria</taxon>
        <taxon>Cellvibrionales</taxon>
        <taxon>Spongiibacteraceae</taxon>
        <taxon>Oceanicoccus</taxon>
    </lineage>
</organism>
<dbReference type="KEGG" id="osg:BST96_05660"/>
<evidence type="ECO:0000313" key="2">
    <source>
        <dbReference type="EMBL" id="ARN73649.1"/>
    </source>
</evidence>
<accession>A0A1X9NDN0</accession>
<dbReference type="InterPro" id="IPR009875">
    <property type="entry name" value="PilZ_domain"/>
</dbReference>
<feature type="domain" description="PilZ" evidence="1">
    <location>
        <begin position="4"/>
        <end position="102"/>
    </location>
</feature>
<dbReference type="Pfam" id="PF07238">
    <property type="entry name" value="PilZ"/>
    <property type="match status" value="1"/>
</dbReference>
<name>A0A1X9NDN0_9GAMM</name>
<keyword evidence="3" id="KW-1185">Reference proteome</keyword>
<dbReference type="OrthoDB" id="6198906at2"/>